<gene>
    <name evidence="1" type="ORF">B4098_1233</name>
</gene>
<organism evidence="1 2">
    <name type="scientific">Heyndrickxia coagulans</name>
    <name type="common">Weizmannia coagulans</name>
    <dbReference type="NCBI Taxonomy" id="1398"/>
    <lineage>
        <taxon>Bacteria</taxon>
        <taxon>Bacillati</taxon>
        <taxon>Bacillota</taxon>
        <taxon>Bacilli</taxon>
        <taxon>Bacillales</taxon>
        <taxon>Bacillaceae</taxon>
        <taxon>Heyndrickxia</taxon>
    </lineage>
</organism>
<proteinExistence type="predicted"/>
<dbReference type="EMBL" id="LQYG01000001">
    <property type="protein sequence ID" value="KYC67282.1"/>
    <property type="molecule type" value="Genomic_DNA"/>
</dbReference>
<dbReference type="AlphaFoldDB" id="A0A150KCI9"/>
<protein>
    <submittedName>
        <fullName evidence="1">Uncharacterized protein</fullName>
    </submittedName>
</protein>
<evidence type="ECO:0000313" key="1">
    <source>
        <dbReference type="EMBL" id="KYC67282.1"/>
    </source>
</evidence>
<sequence>MENGRALFFARCMHKWAACWLKRHHGNMMLLSLKNGCRQFSLAAYFISAGNESIGV</sequence>
<dbReference type="PATRIC" id="fig|1398.26.peg.32"/>
<dbReference type="Proteomes" id="UP000075288">
    <property type="component" value="Unassembled WGS sequence"/>
</dbReference>
<name>A0A150KCI9_HEYCO</name>
<comment type="caution">
    <text evidence="1">The sequence shown here is derived from an EMBL/GenBank/DDBJ whole genome shotgun (WGS) entry which is preliminary data.</text>
</comment>
<evidence type="ECO:0000313" key="2">
    <source>
        <dbReference type="Proteomes" id="UP000075288"/>
    </source>
</evidence>
<accession>A0A150KCI9</accession>
<reference evidence="1 2" key="1">
    <citation type="submission" date="2016-01" db="EMBL/GenBank/DDBJ databases">
        <title>Genome Sequences of Twelve Sporeforming Bacillus Species Isolated from Foods.</title>
        <authorList>
            <person name="Berendsen E.M."/>
            <person name="Wells-Bennik M.H."/>
            <person name="Krawcyk A.O."/>
            <person name="De Jong A."/>
            <person name="Holsappel S."/>
            <person name="Eijlander R.T."/>
            <person name="Kuipers O.P."/>
        </authorList>
    </citation>
    <scope>NUCLEOTIDE SEQUENCE [LARGE SCALE GENOMIC DNA]</scope>
    <source>
        <strain evidence="1 2">B4098</strain>
    </source>
</reference>